<dbReference type="Proteomes" id="UP000015241">
    <property type="component" value="Unassembled WGS sequence"/>
</dbReference>
<dbReference type="AlphaFoldDB" id="S8DL20"/>
<evidence type="ECO:0000256" key="1">
    <source>
        <dbReference type="SAM" id="MobiDB-lite"/>
    </source>
</evidence>
<accession>S8DL20</accession>
<dbReference type="STRING" id="743788.S8DL20"/>
<feature type="region of interest" description="Disordered" evidence="1">
    <location>
        <begin position="763"/>
        <end position="797"/>
    </location>
</feature>
<dbReference type="HOGENOM" id="CLU_321840_0_0_1"/>
<feature type="region of interest" description="Disordered" evidence="1">
    <location>
        <begin position="164"/>
        <end position="187"/>
    </location>
</feature>
<gene>
    <name evidence="2" type="ORF">FOMPIDRAFT_93939</name>
</gene>
<proteinExistence type="predicted"/>
<feature type="compositionally biased region" description="Gly residues" evidence="1">
    <location>
        <begin position="785"/>
        <end position="797"/>
    </location>
</feature>
<keyword evidence="3" id="KW-1185">Reference proteome</keyword>
<reference evidence="2 3" key="1">
    <citation type="journal article" date="2012" name="Science">
        <title>The Paleozoic origin of enzymatic lignin decomposition reconstructed from 31 fungal genomes.</title>
        <authorList>
            <person name="Floudas D."/>
            <person name="Binder M."/>
            <person name="Riley R."/>
            <person name="Barry K."/>
            <person name="Blanchette R.A."/>
            <person name="Henrissat B."/>
            <person name="Martinez A.T."/>
            <person name="Otillar R."/>
            <person name="Spatafora J.W."/>
            <person name="Yadav J.S."/>
            <person name="Aerts A."/>
            <person name="Benoit I."/>
            <person name="Boyd A."/>
            <person name="Carlson A."/>
            <person name="Copeland A."/>
            <person name="Coutinho P.M."/>
            <person name="de Vries R.P."/>
            <person name="Ferreira P."/>
            <person name="Findley K."/>
            <person name="Foster B."/>
            <person name="Gaskell J."/>
            <person name="Glotzer D."/>
            <person name="Gorecki P."/>
            <person name="Heitman J."/>
            <person name="Hesse C."/>
            <person name="Hori C."/>
            <person name="Igarashi K."/>
            <person name="Jurgens J.A."/>
            <person name="Kallen N."/>
            <person name="Kersten P."/>
            <person name="Kohler A."/>
            <person name="Kuees U."/>
            <person name="Kumar T.K.A."/>
            <person name="Kuo A."/>
            <person name="LaButti K."/>
            <person name="Larrondo L.F."/>
            <person name="Lindquist E."/>
            <person name="Ling A."/>
            <person name="Lombard V."/>
            <person name="Lucas S."/>
            <person name="Lundell T."/>
            <person name="Martin R."/>
            <person name="McLaughlin D.J."/>
            <person name="Morgenstern I."/>
            <person name="Morin E."/>
            <person name="Murat C."/>
            <person name="Nagy L.G."/>
            <person name="Nolan M."/>
            <person name="Ohm R.A."/>
            <person name="Patyshakuliyeva A."/>
            <person name="Rokas A."/>
            <person name="Ruiz-Duenas F.J."/>
            <person name="Sabat G."/>
            <person name="Salamov A."/>
            <person name="Samejima M."/>
            <person name="Schmutz J."/>
            <person name="Slot J.C."/>
            <person name="St John F."/>
            <person name="Stenlid J."/>
            <person name="Sun H."/>
            <person name="Sun S."/>
            <person name="Syed K."/>
            <person name="Tsang A."/>
            <person name="Wiebenga A."/>
            <person name="Young D."/>
            <person name="Pisabarro A."/>
            <person name="Eastwood D.C."/>
            <person name="Martin F."/>
            <person name="Cullen D."/>
            <person name="Grigoriev I.V."/>
            <person name="Hibbett D.S."/>
        </authorList>
    </citation>
    <scope>NUCLEOTIDE SEQUENCE</scope>
    <source>
        <strain evidence="3">FP-58527</strain>
    </source>
</reference>
<dbReference type="OrthoDB" id="3230575at2759"/>
<name>S8DL20_FOMSC</name>
<dbReference type="InParanoid" id="S8DL20"/>
<feature type="compositionally biased region" description="Pro residues" evidence="1">
    <location>
        <begin position="27"/>
        <end position="37"/>
    </location>
</feature>
<feature type="region of interest" description="Disordered" evidence="1">
    <location>
        <begin position="1"/>
        <end position="137"/>
    </location>
</feature>
<evidence type="ECO:0000313" key="2">
    <source>
        <dbReference type="EMBL" id="EPS94211.1"/>
    </source>
</evidence>
<evidence type="ECO:0000313" key="3">
    <source>
        <dbReference type="Proteomes" id="UP000015241"/>
    </source>
</evidence>
<dbReference type="EMBL" id="KE504241">
    <property type="protein sequence ID" value="EPS94211.1"/>
    <property type="molecule type" value="Genomic_DNA"/>
</dbReference>
<sequence length="797" mass="86288">MAGYARAATPPSKRTTNQAASEEEPPRAPPPEAPATHPPIFSRQRPRTPPRPATRKANTPPKATKLEQDEPTTPCPAPRLSFASFKRKRVESTSDELDDRRGTVSITANPPAPIHAPTARRWAARQATPGPSNGARHTHLGTGGILPGFVRPSLDMFSDYPPPFTQANPGDFESSLLHSPSRSPDHLLTGDDLDNPLTALHPVAEWTENTTPEQAWDTAPAHCEPHTPTMMSRDSDTPADTTEYQPPALPHAGEDLCYDAVDADALWTAWARSSPPAPGPAQFGDNTYVVTDCRSPPTRLPSGATALLGATPAPAPRQTALHQTRPTRGAPPPLLQQPLPSTWRAPPPPPPSFHPHLRAMQTGDRDAPILIDFEDEDRATRMDVDEQLINHDPYPGQAGPFAPTLMPFPPYQHNAHRPDTPYAHHHPGAYHAQPQLYHRTGDAVHRTASEAGSSTARSQAMHCLPTTNPFPVQIHTATLTPAPWPAVHGDHPEWEFDNLEPSMRDYWRQLDPRTPACLVMEAGYGAADEHAEARRNRQIAAFKSAYGCKVRVVQAQPLTRTARNGPPLFSLAIADTTRDAAGIAAAIASKWTSVRDGSTMYCLPLKTSLPSLVAIYTRVEAFGVTGDDAITRHICRHLESPEKRERILTFIKSDQARTKHTGLVNPELTLARLVSSVRAVSSTRTRAGTSTKLIAVHLEAPVAAGDGKAWLAFRDLFQALRFGTGLTGFPILYTDPMHCATCHGVDHDTAMCKLPNSAGWYGPGGEQPQTGATMAGAPPMRGRPSGRGGLAAGRGRR</sequence>
<feature type="region of interest" description="Disordered" evidence="1">
    <location>
        <begin position="305"/>
        <end position="333"/>
    </location>
</feature>
<protein>
    <submittedName>
        <fullName evidence="2">Uncharacterized protein</fullName>
    </submittedName>
</protein>
<organism evidence="2 3">
    <name type="scientific">Fomitopsis schrenkii</name>
    <name type="common">Brown rot fungus</name>
    <dbReference type="NCBI Taxonomy" id="2126942"/>
    <lineage>
        <taxon>Eukaryota</taxon>
        <taxon>Fungi</taxon>
        <taxon>Dikarya</taxon>
        <taxon>Basidiomycota</taxon>
        <taxon>Agaricomycotina</taxon>
        <taxon>Agaricomycetes</taxon>
        <taxon>Polyporales</taxon>
        <taxon>Fomitopsis</taxon>
    </lineage>
</organism>